<dbReference type="InterPro" id="IPR032466">
    <property type="entry name" value="Metal_Hydrolase"/>
</dbReference>
<protein>
    <submittedName>
        <fullName evidence="2">Amidohydrolase family protein</fullName>
    </submittedName>
</protein>
<keyword evidence="3" id="KW-1185">Reference proteome</keyword>
<proteinExistence type="predicted"/>
<evidence type="ECO:0000259" key="1">
    <source>
        <dbReference type="Pfam" id="PF04909"/>
    </source>
</evidence>
<dbReference type="PANTHER" id="PTHR43383">
    <property type="entry name" value="NODULIN 6"/>
    <property type="match status" value="1"/>
</dbReference>
<evidence type="ECO:0000313" key="3">
    <source>
        <dbReference type="Proteomes" id="UP001500620"/>
    </source>
</evidence>
<dbReference type="InterPro" id="IPR006680">
    <property type="entry name" value="Amidohydro-rel"/>
</dbReference>
<accession>A0ABP8CSP6</accession>
<feature type="domain" description="Amidohydrolase-related" evidence="1">
    <location>
        <begin position="105"/>
        <end position="352"/>
    </location>
</feature>
<gene>
    <name evidence="2" type="ORF">GCM10022255_000020</name>
</gene>
<dbReference type="Pfam" id="PF04909">
    <property type="entry name" value="Amidohydro_2"/>
    <property type="match status" value="1"/>
</dbReference>
<reference evidence="3" key="1">
    <citation type="journal article" date="2019" name="Int. J. Syst. Evol. Microbiol.">
        <title>The Global Catalogue of Microorganisms (GCM) 10K type strain sequencing project: providing services to taxonomists for standard genome sequencing and annotation.</title>
        <authorList>
            <consortium name="The Broad Institute Genomics Platform"/>
            <consortium name="The Broad Institute Genome Sequencing Center for Infectious Disease"/>
            <person name="Wu L."/>
            <person name="Ma J."/>
        </authorList>
    </citation>
    <scope>NUCLEOTIDE SEQUENCE [LARGE SCALE GENOMIC DNA]</scope>
    <source>
        <strain evidence="3">JCM 17441</strain>
    </source>
</reference>
<dbReference type="Gene3D" id="3.20.20.140">
    <property type="entry name" value="Metal-dependent hydrolases"/>
    <property type="match status" value="1"/>
</dbReference>
<dbReference type="PANTHER" id="PTHR43383:SF2">
    <property type="entry name" value="AMIDOHYDROLASE 2 FAMILY PROTEIN"/>
    <property type="match status" value="1"/>
</dbReference>
<dbReference type="Proteomes" id="UP001500620">
    <property type="component" value="Unassembled WGS sequence"/>
</dbReference>
<name>A0ABP8CSP6_9ACTN</name>
<organism evidence="2 3">
    <name type="scientific">Dactylosporangium darangshiense</name>
    <dbReference type="NCBI Taxonomy" id="579108"/>
    <lineage>
        <taxon>Bacteria</taxon>
        <taxon>Bacillati</taxon>
        <taxon>Actinomycetota</taxon>
        <taxon>Actinomycetes</taxon>
        <taxon>Micromonosporales</taxon>
        <taxon>Micromonosporaceae</taxon>
        <taxon>Dactylosporangium</taxon>
    </lineage>
</organism>
<evidence type="ECO:0000313" key="2">
    <source>
        <dbReference type="EMBL" id="GAA4242961.1"/>
    </source>
</evidence>
<dbReference type="RefSeq" id="WP_345119783.1">
    <property type="nucleotide sequence ID" value="NZ_BAABAT010000001.1"/>
</dbReference>
<dbReference type="SUPFAM" id="SSF51556">
    <property type="entry name" value="Metallo-dependent hydrolases"/>
    <property type="match status" value="1"/>
</dbReference>
<comment type="caution">
    <text evidence="2">The sequence shown here is derived from an EMBL/GenBank/DDBJ whole genome shotgun (WGS) entry which is preliminary data.</text>
</comment>
<dbReference type="EMBL" id="BAABAT010000001">
    <property type="protein sequence ID" value="GAA4242961.1"/>
    <property type="molecule type" value="Genomic_DNA"/>
</dbReference>
<sequence>MLLLDAHCHAITTEELDADAFGLWSTEASVPPPPGVSYLDGPAGLAIRRWCAPVLDLPAHAPAEEYLARRAELGAVEASRRLLRAAGLAELLVDTGLPGGLTGPALAEAAVARYAEVVRLETVAERVAAAGVSAGNFAPAFDAALAEATGEAAAVKSILAYRCGLDIDPRRPSRREVTEAAGQWLGANAKRLADAVLLRHLLWSAVDLGLPIQLHTGFGDRDLSLPRSDPSLLQPWLAAVEPSGVPIVLLHCYPYHRQAGWLAHVYPNVYLDVGLTLTHTGPRAAAVLAEYFELAPFGKILYSSDAYGLAELYLVGAEQFRWSLSALLQDWPDAERVARAVGADNARRVYRR</sequence>